<proteinExistence type="predicted"/>
<protein>
    <submittedName>
        <fullName evidence="1">Uncharacterized protein</fullName>
    </submittedName>
</protein>
<name>A0A9Q9RE83_FUSFU</name>
<comment type="caution">
    <text evidence="1">The sequence shown here is derived from an EMBL/GenBank/DDBJ whole genome shotgun (WGS) entry which is preliminary data.</text>
</comment>
<dbReference type="AlphaFoldDB" id="A0A9Q9RE83"/>
<evidence type="ECO:0000313" key="2">
    <source>
        <dbReference type="Proteomes" id="UP000760494"/>
    </source>
</evidence>
<gene>
    <name evidence="1" type="ORF">C2S_13863</name>
</gene>
<organism evidence="1 2">
    <name type="scientific">Fusarium fujikuroi</name>
    <name type="common">Bakanae and foot rot disease fungus</name>
    <name type="synonym">Gibberella fujikuroi</name>
    <dbReference type="NCBI Taxonomy" id="5127"/>
    <lineage>
        <taxon>Eukaryota</taxon>
        <taxon>Fungi</taxon>
        <taxon>Dikarya</taxon>
        <taxon>Ascomycota</taxon>
        <taxon>Pezizomycotina</taxon>
        <taxon>Sordariomycetes</taxon>
        <taxon>Hypocreomycetidae</taxon>
        <taxon>Hypocreales</taxon>
        <taxon>Nectriaceae</taxon>
        <taxon>Fusarium</taxon>
        <taxon>Fusarium fujikuroi species complex</taxon>
    </lineage>
</organism>
<dbReference type="Proteomes" id="UP000760494">
    <property type="component" value="Unassembled WGS sequence"/>
</dbReference>
<accession>A0A9Q9RE83</accession>
<reference evidence="1" key="1">
    <citation type="submission" date="2019-05" db="EMBL/GenBank/DDBJ databases">
        <authorList>
            <person name="Piombo E."/>
        </authorList>
    </citation>
    <scope>NUCLEOTIDE SEQUENCE</scope>
    <source>
        <strain evidence="1">C2S</strain>
    </source>
</reference>
<dbReference type="EMBL" id="CABFJX010000018">
    <property type="protein sequence ID" value="VTT58383.1"/>
    <property type="molecule type" value="Genomic_DNA"/>
</dbReference>
<evidence type="ECO:0000313" key="1">
    <source>
        <dbReference type="EMBL" id="VTT58383.1"/>
    </source>
</evidence>
<sequence>MLYDELYLTSATILLNSIKDFFGYVELMWRDELPFAYDPAMKTTPLIWGIDTEAVNAKWIYQSTIDPASYMPPTDLKLIAAATKYWQYIEKTGEPVFLANPWLYADFTAET</sequence>